<sequence>MRYELITFLNQTKDEKVILAFIKNMDRKSLLTLFHYLSFTDSNTKERWIAAYYKLSN</sequence>
<keyword evidence="2" id="KW-1185">Reference proteome</keyword>
<comment type="caution">
    <text evidence="1">The sequence shown here is derived from an EMBL/GenBank/DDBJ whole genome shotgun (WGS) entry which is preliminary data.</text>
</comment>
<name>A0A9X2CQJ8_9BACI</name>
<dbReference type="RefSeq" id="WP_250094793.1">
    <property type="nucleotide sequence ID" value="NZ_JAKRYL010000002.1"/>
</dbReference>
<proteinExistence type="predicted"/>
<reference evidence="1" key="1">
    <citation type="submission" date="2022-02" db="EMBL/GenBank/DDBJ databases">
        <title>Halalkalibacter sp. nov. isolated from Lonar Lake, India.</title>
        <authorList>
            <person name="Joshi A."/>
            <person name="Thite S."/>
            <person name="Lodha T."/>
        </authorList>
    </citation>
    <scope>NUCLEOTIDE SEQUENCE</scope>
    <source>
        <strain evidence="1">MEB205</strain>
    </source>
</reference>
<dbReference type="AlphaFoldDB" id="A0A9X2CQJ8"/>
<organism evidence="1 2">
    <name type="scientific">Halalkalibacter alkaliphilus</name>
    <dbReference type="NCBI Taxonomy" id="2917993"/>
    <lineage>
        <taxon>Bacteria</taxon>
        <taxon>Bacillati</taxon>
        <taxon>Bacillota</taxon>
        <taxon>Bacilli</taxon>
        <taxon>Bacillales</taxon>
        <taxon>Bacillaceae</taxon>
        <taxon>Halalkalibacter</taxon>
    </lineage>
</organism>
<dbReference type="Proteomes" id="UP001139150">
    <property type="component" value="Unassembled WGS sequence"/>
</dbReference>
<accession>A0A9X2CQJ8</accession>
<gene>
    <name evidence="1" type="ORF">MF646_01860</name>
</gene>
<protein>
    <submittedName>
        <fullName evidence="1">Uncharacterized protein</fullName>
    </submittedName>
</protein>
<evidence type="ECO:0000313" key="1">
    <source>
        <dbReference type="EMBL" id="MCL7745856.1"/>
    </source>
</evidence>
<dbReference type="EMBL" id="JAKRYL010000002">
    <property type="protein sequence ID" value="MCL7745856.1"/>
    <property type="molecule type" value="Genomic_DNA"/>
</dbReference>
<evidence type="ECO:0000313" key="2">
    <source>
        <dbReference type="Proteomes" id="UP001139150"/>
    </source>
</evidence>